<proteinExistence type="inferred from homology"/>
<dbReference type="GO" id="GO:0005886">
    <property type="term" value="C:plasma membrane"/>
    <property type="evidence" value="ECO:0007669"/>
    <property type="project" value="TreeGrafter"/>
</dbReference>
<dbReference type="InterPro" id="IPR036138">
    <property type="entry name" value="PBP_dimer_sf"/>
</dbReference>
<dbReference type="PANTHER" id="PTHR30627">
    <property type="entry name" value="PEPTIDOGLYCAN D,D-TRANSPEPTIDASE"/>
    <property type="match status" value="1"/>
</dbReference>
<dbReference type="Proteomes" id="UP000044136">
    <property type="component" value="Unassembled WGS sequence"/>
</dbReference>
<dbReference type="SMART" id="SM00740">
    <property type="entry name" value="PASTA"/>
    <property type="match status" value="1"/>
</dbReference>
<keyword evidence="4" id="KW-0812">Transmembrane</keyword>
<dbReference type="PANTHER" id="PTHR30627:SF26">
    <property type="entry name" value="PENICILLIN-BINDING PROTEIN 2B"/>
    <property type="match status" value="1"/>
</dbReference>
<dbReference type="Pfam" id="PF03717">
    <property type="entry name" value="PBP_dimer"/>
    <property type="match status" value="1"/>
</dbReference>
<dbReference type="InterPro" id="IPR005543">
    <property type="entry name" value="PASTA_dom"/>
</dbReference>
<dbReference type="InterPro" id="IPR050515">
    <property type="entry name" value="Beta-lactam/transpept"/>
</dbReference>
<evidence type="ECO:0000256" key="4">
    <source>
        <dbReference type="SAM" id="Phobius"/>
    </source>
</evidence>
<dbReference type="Gene3D" id="3.40.710.10">
    <property type="entry name" value="DD-peptidase/beta-lactamase superfamily"/>
    <property type="match status" value="1"/>
</dbReference>
<dbReference type="AlphaFoldDB" id="A0A078LZN0"/>
<keyword evidence="7" id="KW-1185">Reference proteome</keyword>
<organism evidence="6 7">
    <name type="scientific">Jeotgalicoccus saudimassiliensis</name>
    <dbReference type="NCBI Taxonomy" id="1461582"/>
    <lineage>
        <taxon>Bacteria</taxon>
        <taxon>Bacillati</taxon>
        <taxon>Bacillota</taxon>
        <taxon>Bacilli</taxon>
        <taxon>Bacillales</taxon>
        <taxon>Staphylococcaceae</taxon>
        <taxon>Jeotgalicoccus</taxon>
    </lineage>
</organism>
<dbReference type="HOGENOM" id="CLU_009289_6_1_9"/>
<evidence type="ECO:0000256" key="1">
    <source>
        <dbReference type="ARBA" id="ARBA00004370"/>
    </source>
</evidence>
<dbReference type="EMBL" id="CCSE01000001">
    <property type="protein sequence ID" value="CDZ99410.1"/>
    <property type="molecule type" value="Genomic_DNA"/>
</dbReference>
<dbReference type="InterPro" id="IPR001460">
    <property type="entry name" value="PCN-bd_Tpept"/>
</dbReference>
<evidence type="ECO:0000256" key="2">
    <source>
        <dbReference type="ARBA" id="ARBA00007171"/>
    </source>
</evidence>
<evidence type="ECO:0000256" key="3">
    <source>
        <dbReference type="ARBA" id="ARBA00023136"/>
    </source>
</evidence>
<feature type="domain" description="PASTA" evidence="5">
    <location>
        <begin position="654"/>
        <end position="710"/>
    </location>
</feature>
<dbReference type="Pfam" id="PF00905">
    <property type="entry name" value="Transpeptidase"/>
    <property type="match status" value="1"/>
</dbReference>
<dbReference type="SUPFAM" id="SSF56519">
    <property type="entry name" value="Penicillin binding protein dimerisation domain"/>
    <property type="match status" value="1"/>
</dbReference>
<sequence length="715" mass="79865">MAKIRRKISLKNSKVTIGALLIYFGIGVLFLLIIGQFTKLMIFQTIDEEDLIARGQDKYAVSSISEPERGEILDREGNILAADMEAYRIAIITDENYPNHVSNPEETAALLSEVVDMDKAEIQKMIEKNIEKGQFQMELGQAGRNISYNDKKFLEESEATGIVFEPETRRFYPNGKFASHLIGFAELNDELGRLDGQLGFERIYNDLLKGKPGSVDYAQDVWGYIVPNSDNVKPPVNGHDVKLTIDPNIQLYLEETLNDMDDHFEPEELIAVVADAETGEILASGQRPSFNPETREGFGNSWLNMLYEYSFEPGSTFKVFGLAAAIEEGVYDPDAVYTSGSMDVMDATIYDWETEGWGDITYNEGMQYSSNVLMMILQNKVGADKMLDYYKDFGFGQTTDSEFPTEVTGQLAWDNELQQKTTSFGQTSTVTPIQLIQGMTALLNEGKMKKPYVVDEITDDSGEVVYDGKEETVRQVISKEAAEKTMTEMNTLIDGSLDHNPQYKSDEYEVTGKSGTAQIYDPETGGYMDGDYQFFTSFLGYAPKEDPEVIIYYGIKLASKNKSETWDNGVARGFNPLMERTLKYLEVSEADVSGDQGIVEIGDYRGQKIDALNDELNDTIDVKIVGNGTEITDHFPQDDRLLPYDSLFVKTDGDPTLPDFKGLSKREALLLADFMEINITVEGEGYVKSQSQNAGTAVTEDTTVEITLSSNDPND</sequence>
<gene>
    <name evidence="6" type="primary">pbpB</name>
    <name evidence="6" type="ORF">BN1048_00453</name>
</gene>
<dbReference type="Pfam" id="PF03793">
    <property type="entry name" value="PASTA"/>
    <property type="match status" value="1"/>
</dbReference>
<dbReference type="GO" id="GO:0071555">
    <property type="term" value="P:cell wall organization"/>
    <property type="evidence" value="ECO:0007669"/>
    <property type="project" value="TreeGrafter"/>
</dbReference>
<protein>
    <submittedName>
        <fullName evidence="6">Penicillin-binding protein 2B</fullName>
    </submittedName>
</protein>
<evidence type="ECO:0000259" key="5">
    <source>
        <dbReference type="PROSITE" id="PS51178"/>
    </source>
</evidence>
<dbReference type="PROSITE" id="PS51178">
    <property type="entry name" value="PASTA"/>
    <property type="match status" value="1"/>
</dbReference>
<dbReference type="eggNOG" id="COG0768">
    <property type="taxonomic scope" value="Bacteria"/>
</dbReference>
<dbReference type="Gene3D" id="3.90.1310.10">
    <property type="entry name" value="Penicillin-binding protein 2a (Domain 2)"/>
    <property type="match status" value="1"/>
</dbReference>
<dbReference type="OrthoDB" id="9804124at2"/>
<dbReference type="SUPFAM" id="SSF56601">
    <property type="entry name" value="beta-lactamase/transpeptidase-like"/>
    <property type="match status" value="1"/>
</dbReference>
<dbReference type="InterPro" id="IPR012338">
    <property type="entry name" value="Beta-lactam/transpept-like"/>
</dbReference>
<dbReference type="CDD" id="cd06575">
    <property type="entry name" value="PASTA_Pbp2x-like_2"/>
    <property type="match status" value="1"/>
</dbReference>
<dbReference type="Gene3D" id="2.20.70.70">
    <property type="match status" value="1"/>
</dbReference>
<dbReference type="InterPro" id="IPR005311">
    <property type="entry name" value="PBP_dimer"/>
</dbReference>
<keyword evidence="4" id="KW-1133">Transmembrane helix</keyword>
<dbReference type="Gene3D" id="3.30.70.2110">
    <property type="match status" value="1"/>
</dbReference>
<comment type="similarity">
    <text evidence="2">Belongs to the transpeptidase family.</text>
</comment>
<dbReference type="GO" id="GO:0008658">
    <property type="term" value="F:penicillin binding"/>
    <property type="evidence" value="ECO:0007669"/>
    <property type="project" value="InterPro"/>
</dbReference>
<feature type="transmembrane region" description="Helical" evidence="4">
    <location>
        <begin position="20"/>
        <end position="38"/>
    </location>
</feature>
<reference evidence="6 7" key="1">
    <citation type="submission" date="2014-07" db="EMBL/GenBank/DDBJ databases">
        <authorList>
            <person name="Urmite Genomes Urmite Genomes"/>
        </authorList>
    </citation>
    <scope>NUCLEOTIDE SEQUENCE [LARGE SCALE GENOMIC DNA]</scope>
    <source>
        <strain evidence="6 7">13MG44_air</strain>
    </source>
</reference>
<keyword evidence="3 4" id="KW-0472">Membrane</keyword>
<dbReference type="STRING" id="1461582.BN1048_00453"/>
<dbReference type="SUPFAM" id="SSF54184">
    <property type="entry name" value="Penicillin-binding protein 2x (pbp-2x), c-terminal domain"/>
    <property type="match status" value="1"/>
</dbReference>
<evidence type="ECO:0000313" key="7">
    <source>
        <dbReference type="Proteomes" id="UP000044136"/>
    </source>
</evidence>
<evidence type="ECO:0000313" key="6">
    <source>
        <dbReference type="EMBL" id="CDZ99410.1"/>
    </source>
</evidence>
<accession>A0A078LZN0</accession>
<name>A0A078LZN0_9STAP</name>
<comment type="subcellular location">
    <subcellularLocation>
        <location evidence="1">Membrane</location>
    </subcellularLocation>
</comment>